<dbReference type="InterPro" id="IPR016031">
    <property type="entry name" value="Trp_RNA-bd_attenuator-like_dom"/>
</dbReference>
<dbReference type="RefSeq" id="WP_004720370.1">
    <property type="nucleotide sequence ID" value="NZ_AP014630.1"/>
</dbReference>
<comment type="caution">
    <text evidence="1">The sequence shown here is derived from an EMBL/GenBank/DDBJ whole genome shotgun (WGS) entry which is preliminary data.</text>
</comment>
<dbReference type="KEGG" id="agu:AS4_22020"/>
<proteinExistence type="predicted"/>
<dbReference type="GeneID" id="67744268"/>
<organism evidence="1 2">
    <name type="scientific">Acinetobacter guillouiae</name>
    <name type="common">Acinetobacter genomosp. 11</name>
    <dbReference type="NCBI Taxonomy" id="106649"/>
    <lineage>
        <taxon>Bacteria</taxon>
        <taxon>Pseudomonadati</taxon>
        <taxon>Pseudomonadota</taxon>
        <taxon>Gammaproteobacteria</taxon>
        <taxon>Moraxellales</taxon>
        <taxon>Moraxellaceae</taxon>
        <taxon>Acinetobacter</taxon>
    </lineage>
</organism>
<evidence type="ECO:0000313" key="2">
    <source>
        <dbReference type="Proteomes" id="UP000887320"/>
    </source>
</evidence>
<dbReference type="STRING" id="106649.GCA_000829655_01105"/>
<evidence type="ECO:0000313" key="1">
    <source>
        <dbReference type="EMBL" id="MCF0265238.1"/>
    </source>
</evidence>
<accession>A0A077KZZ7</accession>
<name>A0A077KZZ7_ACIGI</name>
<dbReference type="PANTHER" id="PTHR43657:SF1">
    <property type="entry name" value="ALTERED INHERITANCE OF MITOCHONDRIA PROTEIN 24, MITOCHONDRIAL"/>
    <property type="match status" value="1"/>
</dbReference>
<dbReference type="InterPro" id="IPR002838">
    <property type="entry name" value="AIM24"/>
</dbReference>
<gene>
    <name evidence="1" type="ORF">KW868_12325</name>
</gene>
<dbReference type="AlphaFoldDB" id="A0A077KZZ7"/>
<dbReference type="Pfam" id="PF01987">
    <property type="entry name" value="AIM24"/>
    <property type="match status" value="1"/>
</dbReference>
<dbReference type="NCBIfam" id="TIGR00266">
    <property type="entry name" value="TIGR00266 family protein"/>
    <property type="match status" value="1"/>
</dbReference>
<dbReference type="PANTHER" id="PTHR43657">
    <property type="entry name" value="TRYPTOPHAN RNA-BINDING ATTENUATOR PROTEIN-LIKE PROTEIN"/>
    <property type="match status" value="1"/>
</dbReference>
<sequence>MAKFELVGSPEPFLLVDLVQGEKIFCESDAMVMIEQNLELAGNLRGGLFQSFMRRFTTGESLFQQEIKASFGHGQCLLSPNIDGDMQILNIGPQQYTLSDGAFVAATEHVNVKAKIQANLGGGFFGDTGGFVVMESSGQGQLCISGCGTLMEVDVSTQNGETTIDNGHVVAWDSSLSYNIGMPSSQNRGIVGNLLNSFTSGEGMVLKFRGNGKVIICSRNRKSYLTWLSSALNLNRNN</sequence>
<protein>
    <submittedName>
        <fullName evidence="1">TIGR00266 family protein</fullName>
    </submittedName>
</protein>
<reference evidence="1" key="1">
    <citation type="submission" date="2021-07" db="EMBL/GenBank/DDBJ databases">
        <authorList>
            <person name="Fernandez M."/>
            <person name="Pereira P."/>
            <person name="Torres Tejerizo G.A."/>
            <person name="Gonzalez P."/>
            <person name="Agostini E."/>
        </authorList>
    </citation>
    <scope>NUCLEOTIDE SEQUENCE</scope>
    <source>
        <strain evidence="1">SFC 500-1A</strain>
    </source>
</reference>
<dbReference type="InterPro" id="IPR036983">
    <property type="entry name" value="AIM24_sf"/>
</dbReference>
<dbReference type="EMBL" id="JAHWXT010000004">
    <property type="protein sequence ID" value="MCF0265238.1"/>
    <property type="molecule type" value="Genomic_DNA"/>
</dbReference>
<dbReference type="Gene3D" id="3.60.160.10">
    <property type="entry name" value="Mitochondrial biogenesis AIM24"/>
    <property type="match status" value="1"/>
</dbReference>
<dbReference type="Proteomes" id="UP000887320">
    <property type="component" value="Unassembled WGS sequence"/>
</dbReference>
<dbReference type="SUPFAM" id="SSF51219">
    <property type="entry name" value="TRAP-like"/>
    <property type="match status" value="1"/>
</dbReference>